<accession>A0AA97NM09</accession>
<organism evidence="2">
    <name type="scientific">Pyricularia oryzae (strain Y34)</name>
    <name type="common">Rice blast fungus</name>
    <name type="synonym">Magnaporthe oryzae</name>
    <dbReference type="NCBI Taxonomy" id="1143189"/>
    <lineage>
        <taxon>Eukaryota</taxon>
        <taxon>Fungi</taxon>
        <taxon>Dikarya</taxon>
        <taxon>Ascomycota</taxon>
        <taxon>Pezizomycotina</taxon>
        <taxon>Sordariomycetes</taxon>
        <taxon>Sordariomycetidae</taxon>
        <taxon>Magnaporthales</taxon>
        <taxon>Pyriculariaceae</taxon>
        <taxon>Pyricularia</taxon>
    </lineage>
</organism>
<dbReference type="AlphaFoldDB" id="A0AA97NM09"/>
<evidence type="ECO:0000256" key="1">
    <source>
        <dbReference type="SAM" id="MobiDB-lite"/>
    </source>
</evidence>
<feature type="region of interest" description="Disordered" evidence="1">
    <location>
        <begin position="1"/>
        <end position="46"/>
    </location>
</feature>
<gene>
    <name evidence="2" type="ORF">OOU_Y34scaffold01083g4</name>
</gene>
<reference evidence="2" key="1">
    <citation type="journal article" date="2012" name="PLoS Genet.">
        <title>Comparative analysis of the genomes of two field isolates of the rice blast fungus Magnaporthe oryzae.</title>
        <authorList>
            <person name="Xue M."/>
            <person name="Yang J."/>
            <person name="Li Z."/>
            <person name="Hu S."/>
            <person name="Yao N."/>
            <person name="Dean R.A."/>
            <person name="Zhao W."/>
            <person name="Shen M."/>
            <person name="Zhang H."/>
            <person name="Li C."/>
            <person name="Liu L."/>
            <person name="Cao L."/>
            <person name="Xu X."/>
            <person name="Xing Y."/>
            <person name="Hsiang T."/>
            <person name="Zhang Z."/>
            <person name="Xu J.R."/>
            <person name="Peng Y.L."/>
        </authorList>
    </citation>
    <scope>NUCLEOTIDE SEQUENCE</scope>
    <source>
        <strain evidence="2">Y34</strain>
    </source>
</reference>
<protein>
    <submittedName>
        <fullName evidence="2">Uncharacterized protein</fullName>
    </submittedName>
</protein>
<dbReference type="EMBL" id="JH793821">
    <property type="protein sequence ID" value="ELQ32610.1"/>
    <property type="molecule type" value="Genomic_DNA"/>
</dbReference>
<proteinExistence type="predicted"/>
<evidence type="ECO:0000313" key="2">
    <source>
        <dbReference type="EMBL" id="ELQ32610.1"/>
    </source>
</evidence>
<feature type="compositionally biased region" description="Polar residues" evidence="1">
    <location>
        <begin position="1"/>
        <end position="21"/>
    </location>
</feature>
<sequence>MFSQTFKNNISNTPVTNSKAAQKTPVRPKDDNDNNNEEDQFRKQVA</sequence>
<dbReference type="Proteomes" id="UP000011086">
    <property type="component" value="Unassembled WGS sequence"/>
</dbReference>
<name>A0AA97NM09_PYRO3</name>